<proteinExistence type="inferred from homology"/>
<gene>
    <name evidence="4" type="ORF">AV656_07945</name>
</gene>
<dbReference type="Pfam" id="PF00857">
    <property type="entry name" value="Isochorismatase"/>
    <property type="match status" value="1"/>
</dbReference>
<dbReference type="Gene3D" id="3.40.50.850">
    <property type="entry name" value="Isochorismatase-like"/>
    <property type="match status" value="1"/>
</dbReference>
<evidence type="ECO:0000259" key="3">
    <source>
        <dbReference type="Pfam" id="PF00857"/>
    </source>
</evidence>
<dbReference type="InterPro" id="IPR036380">
    <property type="entry name" value="Isochorismatase-like_sf"/>
</dbReference>
<comment type="similarity">
    <text evidence="1">Belongs to the isochorismatase family.</text>
</comment>
<dbReference type="RefSeq" id="WP_063180737.1">
    <property type="nucleotide sequence ID" value="NZ_LQNT01000009.1"/>
</dbReference>
<dbReference type="SUPFAM" id="SSF52499">
    <property type="entry name" value="Isochorismatase-like hydrolases"/>
    <property type="match status" value="1"/>
</dbReference>
<evidence type="ECO:0000313" key="4">
    <source>
        <dbReference type="EMBL" id="KZE38825.1"/>
    </source>
</evidence>
<comment type="caution">
    <text evidence="4">The sequence shown here is derived from an EMBL/GenBank/DDBJ whole genome shotgun (WGS) entry which is preliminary data.</text>
</comment>
<dbReference type="PANTHER" id="PTHR43540">
    <property type="entry name" value="PEROXYUREIDOACRYLATE/UREIDOACRYLATE AMIDOHYDROLASE-RELATED"/>
    <property type="match status" value="1"/>
</dbReference>
<evidence type="ECO:0000256" key="1">
    <source>
        <dbReference type="ARBA" id="ARBA00006336"/>
    </source>
</evidence>
<organism evidence="4 5">
    <name type="scientific">Bhargavaea cecembensis</name>
    <dbReference type="NCBI Taxonomy" id="394098"/>
    <lineage>
        <taxon>Bacteria</taxon>
        <taxon>Bacillati</taxon>
        <taxon>Bacillota</taxon>
        <taxon>Bacilli</taxon>
        <taxon>Bacillales</taxon>
        <taxon>Caryophanaceae</taxon>
        <taxon>Bhargavaea</taxon>
    </lineage>
</organism>
<reference evidence="4 5" key="1">
    <citation type="submission" date="2016-01" db="EMBL/GenBank/DDBJ databases">
        <title>Whole genome sequencing of Bhargavaea cecembensis T14.</title>
        <authorList>
            <person name="Hong K.W."/>
        </authorList>
    </citation>
    <scope>NUCLEOTIDE SEQUENCE [LARGE SCALE GENOMIC DNA]</scope>
    <source>
        <strain evidence="4 5">T14</strain>
    </source>
</reference>
<dbReference type="EMBL" id="LQNT01000009">
    <property type="protein sequence ID" value="KZE38825.1"/>
    <property type="molecule type" value="Genomic_DNA"/>
</dbReference>
<evidence type="ECO:0000256" key="2">
    <source>
        <dbReference type="ARBA" id="ARBA00022801"/>
    </source>
</evidence>
<keyword evidence="2" id="KW-0378">Hydrolase</keyword>
<dbReference type="OrthoDB" id="9785724at2"/>
<accession>A0A165H5E2</accession>
<dbReference type="InterPro" id="IPR000868">
    <property type="entry name" value="Isochorismatase-like_dom"/>
</dbReference>
<feature type="domain" description="Isochorismatase-like" evidence="3">
    <location>
        <begin position="33"/>
        <end position="207"/>
    </location>
</feature>
<dbReference type="Proteomes" id="UP000076490">
    <property type="component" value="Unassembled WGS sequence"/>
</dbReference>
<dbReference type="InterPro" id="IPR050272">
    <property type="entry name" value="Isochorismatase-like_hydrls"/>
</dbReference>
<dbReference type="PANTHER" id="PTHR43540:SF1">
    <property type="entry name" value="ISOCHORISMATASE HYDROLASE"/>
    <property type="match status" value="1"/>
</dbReference>
<dbReference type="GO" id="GO:0016787">
    <property type="term" value="F:hydrolase activity"/>
    <property type="evidence" value="ECO:0007669"/>
    <property type="project" value="UniProtKB-KW"/>
</dbReference>
<name>A0A165H5E2_9BACL</name>
<protein>
    <recommendedName>
        <fullName evidence="3">Isochorismatase-like domain-containing protein</fullName>
    </recommendedName>
</protein>
<sequence>MSRVWEDALTEADRTVIEKGGYGTERGLGNTPALVIIDTQHNYVGAKKPITDQLDEWPSGGGQEAWDAIEKIKELRELAYENEIPVIYTRNVQKKTINFDSFAVKAKRDNTKYIDGRPETQIVDELAPRETDLVVDKSYASAFFGTPFISYLIKMGIDSLIIVGGSTSGCVRATAVDAVTHNFNVAVVEDGVYDRIELSHKAGLLDLWMKYCDVLPSEKVQEYIKKVGEGRESRFINL</sequence>
<dbReference type="AlphaFoldDB" id="A0A165H5E2"/>
<evidence type="ECO:0000313" key="5">
    <source>
        <dbReference type="Proteomes" id="UP000076490"/>
    </source>
</evidence>